<sequence length="136" mass="15656">MSAHTPYPFHEGGFQGRPKARGGRRGVQGGRGYYRQHEEIPRHEAWWEDNWFDNYREDPNVGQAYHVSPAPTVAGRLLLVELLEDTHLPPIVGHPIVAGRVRLKEDIGYNVFFTFLVLNEKWKKFPRIPSILHASC</sequence>
<organism evidence="1 2">
    <name type="scientific">Catharanthus roseus</name>
    <name type="common">Madagascar periwinkle</name>
    <name type="synonym">Vinca rosea</name>
    <dbReference type="NCBI Taxonomy" id="4058"/>
    <lineage>
        <taxon>Eukaryota</taxon>
        <taxon>Viridiplantae</taxon>
        <taxon>Streptophyta</taxon>
        <taxon>Embryophyta</taxon>
        <taxon>Tracheophyta</taxon>
        <taxon>Spermatophyta</taxon>
        <taxon>Magnoliopsida</taxon>
        <taxon>eudicotyledons</taxon>
        <taxon>Gunneridae</taxon>
        <taxon>Pentapetalae</taxon>
        <taxon>asterids</taxon>
        <taxon>lamiids</taxon>
        <taxon>Gentianales</taxon>
        <taxon>Apocynaceae</taxon>
        <taxon>Rauvolfioideae</taxon>
        <taxon>Vinceae</taxon>
        <taxon>Catharanthinae</taxon>
        <taxon>Catharanthus</taxon>
    </lineage>
</organism>
<name>A0ACC0C886_CATRO</name>
<gene>
    <name evidence="1" type="ORF">M9H77_02415</name>
</gene>
<accession>A0ACC0C886</accession>
<comment type="caution">
    <text evidence="1">The sequence shown here is derived from an EMBL/GenBank/DDBJ whole genome shotgun (WGS) entry which is preliminary data.</text>
</comment>
<evidence type="ECO:0000313" key="1">
    <source>
        <dbReference type="EMBL" id="KAI5681188.1"/>
    </source>
</evidence>
<dbReference type="EMBL" id="CM044701">
    <property type="protein sequence ID" value="KAI5681188.1"/>
    <property type="molecule type" value="Genomic_DNA"/>
</dbReference>
<protein>
    <submittedName>
        <fullName evidence="1">Uncharacterized protein</fullName>
    </submittedName>
</protein>
<dbReference type="Proteomes" id="UP001060085">
    <property type="component" value="Linkage Group LG01"/>
</dbReference>
<keyword evidence="2" id="KW-1185">Reference proteome</keyword>
<reference evidence="2" key="1">
    <citation type="journal article" date="2023" name="Nat. Plants">
        <title>Single-cell RNA sequencing provides a high-resolution roadmap for understanding the multicellular compartmentation of specialized metabolism.</title>
        <authorList>
            <person name="Sun S."/>
            <person name="Shen X."/>
            <person name="Li Y."/>
            <person name="Li Y."/>
            <person name="Wang S."/>
            <person name="Li R."/>
            <person name="Zhang H."/>
            <person name="Shen G."/>
            <person name="Guo B."/>
            <person name="Wei J."/>
            <person name="Xu J."/>
            <person name="St-Pierre B."/>
            <person name="Chen S."/>
            <person name="Sun C."/>
        </authorList>
    </citation>
    <scope>NUCLEOTIDE SEQUENCE [LARGE SCALE GENOMIC DNA]</scope>
</reference>
<evidence type="ECO:0000313" key="2">
    <source>
        <dbReference type="Proteomes" id="UP001060085"/>
    </source>
</evidence>
<proteinExistence type="predicted"/>